<evidence type="ECO:0000313" key="2">
    <source>
        <dbReference type="Proteomes" id="UP000249364"/>
    </source>
</evidence>
<dbReference type="Proteomes" id="UP000249364">
    <property type="component" value="Unassembled WGS sequence"/>
</dbReference>
<sequence length="43" mass="4547">MNRKLTSALVLQAMPTDRKTGSNAAPIDLQHGANVMPARGVSK</sequence>
<keyword evidence="2" id="KW-1185">Reference proteome</keyword>
<dbReference type="AlphaFoldDB" id="A0A2W7QIZ6"/>
<organism evidence="1 2">
    <name type="scientific">Roseinatronobacter thiooxidans</name>
    <dbReference type="NCBI Taxonomy" id="121821"/>
    <lineage>
        <taxon>Bacteria</taxon>
        <taxon>Pseudomonadati</taxon>
        <taxon>Pseudomonadota</taxon>
        <taxon>Alphaproteobacteria</taxon>
        <taxon>Rhodobacterales</taxon>
        <taxon>Paracoccaceae</taxon>
        <taxon>Roseinatronobacter</taxon>
    </lineage>
</organism>
<dbReference type="STRING" id="121821.GCA_001870675_00261"/>
<accession>A0A2W7QIZ6</accession>
<name>A0A2W7QIZ6_9RHOB</name>
<gene>
    <name evidence="1" type="ORF">LY56_01473</name>
</gene>
<proteinExistence type="predicted"/>
<dbReference type="EMBL" id="QKZQ01000005">
    <property type="protein sequence ID" value="PZX45910.1"/>
    <property type="molecule type" value="Genomic_DNA"/>
</dbReference>
<reference evidence="1 2" key="1">
    <citation type="submission" date="2018-06" db="EMBL/GenBank/DDBJ databases">
        <title>Genomic Encyclopedia of Archaeal and Bacterial Type Strains, Phase II (KMG-II): from individual species to whole genera.</title>
        <authorList>
            <person name="Goeker M."/>
        </authorList>
    </citation>
    <scope>NUCLEOTIDE SEQUENCE [LARGE SCALE GENOMIC DNA]</scope>
    <source>
        <strain evidence="1 2">DSM 13087</strain>
    </source>
</reference>
<protein>
    <submittedName>
        <fullName evidence="1">Uncharacterized protein</fullName>
    </submittedName>
</protein>
<evidence type="ECO:0000313" key="1">
    <source>
        <dbReference type="EMBL" id="PZX45910.1"/>
    </source>
</evidence>
<comment type="caution">
    <text evidence="1">The sequence shown here is derived from an EMBL/GenBank/DDBJ whole genome shotgun (WGS) entry which is preliminary data.</text>
</comment>